<gene>
    <name evidence="1" type="ORF">SAMN05660733_02905</name>
</gene>
<dbReference type="Proteomes" id="UP000192840">
    <property type="component" value="Unassembled WGS sequence"/>
</dbReference>
<sequence>MPENLFLQIGDLCGVPRDVGHPDRFEVKFILGFNNDRRFSKDTGRWDDGTATFLDVVCSGTLAKNVLESDWTTGLKIMVYGHLTNNDSFDHEIGKTIPAFTFKAIHAGPSARRGPVTAIRERKARHEPVRAGDMFPQVARALEEMQRRRTEPAVETPAAA</sequence>
<dbReference type="RefSeq" id="WP_030477440.1">
    <property type="nucleotide sequence ID" value="NZ_FWYC01000007.1"/>
</dbReference>
<dbReference type="OrthoDB" id="9809878at2"/>
<dbReference type="STRING" id="40571.SAMN05660733_02905"/>
<dbReference type="SUPFAM" id="SSF50249">
    <property type="entry name" value="Nucleic acid-binding proteins"/>
    <property type="match status" value="1"/>
</dbReference>
<accession>A0A1W2DFE6</accession>
<protein>
    <recommendedName>
        <fullName evidence="3">Single-stranded DNA-binding protein</fullName>
    </recommendedName>
</protein>
<dbReference type="EMBL" id="FWYC01000007">
    <property type="protein sequence ID" value="SMC95658.1"/>
    <property type="molecule type" value="Genomic_DNA"/>
</dbReference>
<reference evidence="2" key="1">
    <citation type="submission" date="2017-04" db="EMBL/GenBank/DDBJ databases">
        <authorList>
            <person name="Varghese N."/>
            <person name="Submissions S."/>
        </authorList>
    </citation>
    <scope>NUCLEOTIDE SEQUENCE [LARGE SCALE GENOMIC DNA]</scope>
    <source>
        <strain evidence="2">DSM 44073</strain>
    </source>
</reference>
<evidence type="ECO:0000313" key="1">
    <source>
        <dbReference type="EMBL" id="SMC95658.1"/>
    </source>
</evidence>
<dbReference type="Gene3D" id="2.40.50.140">
    <property type="entry name" value="Nucleic acid-binding proteins"/>
    <property type="match status" value="1"/>
</dbReference>
<dbReference type="InterPro" id="IPR012340">
    <property type="entry name" value="NA-bd_OB-fold"/>
</dbReference>
<proteinExistence type="predicted"/>
<keyword evidence="2" id="KW-1185">Reference proteome</keyword>
<evidence type="ECO:0008006" key="3">
    <source>
        <dbReference type="Google" id="ProtNLM"/>
    </source>
</evidence>
<evidence type="ECO:0000313" key="2">
    <source>
        <dbReference type="Proteomes" id="UP000192840"/>
    </source>
</evidence>
<organism evidence="1 2">
    <name type="scientific">Lentzea albidocapillata</name>
    <dbReference type="NCBI Taxonomy" id="40571"/>
    <lineage>
        <taxon>Bacteria</taxon>
        <taxon>Bacillati</taxon>
        <taxon>Actinomycetota</taxon>
        <taxon>Actinomycetes</taxon>
        <taxon>Pseudonocardiales</taxon>
        <taxon>Pseudonocardiaceae</taxon>
        <taxon>Lentzea</taxon>
    </lineage>
</organism>
<name>A0A1W2DFE6_9PSEU</name>
<dbReference type="AlphaFoldDB" id="A0A1W2DFE6"/>